<dbReference type="SUPFAM" id="SSF64268">
    <property type="entry name" value="PX domain"/>
    <property type="match status" value="1"/>
</dbReference>
<keyword evidence="3" id="KW-0862">Zinc</keyword>
<keyword evidence="2 4" id="KW-0863">Zinc-finger</keyword>
<dbReference type="PROSITE" id="PS50089">
    <property type="entry name" value="ZF_RING_2"/>
    <property type="match status" value="1"/>
</dbReference>
<dbReference type="Pfam" id="PF13639">
    <property type="entry name" value="zf-RING_2"/>
    <property type="match status" value="1"/>
</dbReference>
<dbReference type="InterPro" id="IPR036871">
    <property type="entry name" value="PX_dom_sf"/>
</dbReference>
<dbReference type="InterPro" id="IPR013083">
    <property type="entry name" value="Znf_RING/FYVE/PHD"/>
</dbReference>
<dbReference type="GO" id="GO:0035091">
    <property type="term" value="F:phosphatidylinositol binding"/>
    <property type="evidence" value="ECO:0007669"/>
    <property type="project" value="InterPro"/>
</dbReference>
<dbReference type="STRING" id="4781.A0A0P1AXH7"/>
<organism evidence="7 8">
    <name type="scientific">Plasmopara halstedii</name>
    <name type="common">Downy mildew of sunflower</name>
    <dbReference type="NCBI Taxonomy" id="4781"/>
    <lineage>
        <taxon>Eukaryota</taxon>
        <taxon>Sar</taxon>
        <taxon>Stramenopiles</taxon>
        <taxon>Oomycota</taxon>
        <taxon>Peronosporomycetes</taxon>
        <taxon>Peronosporales</taxon>
        <taxon>Peronosporaceae</taxon>
        <taxon>Plasmopara</taxon>
    </lineage>
</organism>
<dbReference type="GO" id="GO:0061630">
    <property type="term" value="F:ubiquitin protein ligase activity"/>
    <property type="evidence" value="ECO:0007669"/>
    <property type="project" value="TreeGrafter"/>
</dbReference>
<dbReference type="PANTHER" id="PTHR15710:SF217">
    <property type="entry name" value="E3 UBIQUITIN-PROTEIN LIGASE RDUF2"/>
    <property type="match status" value="1"/>
</dbReference>
<keyword evidence="1" id="KW-0479">Metal-binding</keyword>
<sequence>MPSQSALLVGSNVSNTSSLLVTEQLDGPSRRLLKARSHRMDKVEIHTKTMTTILLCETMRFTVYKLQIRSTACFANSGESTLIKRYSEFFCFRQTLLKLLKKWDLQLRCDSEQLQNRERFSKEFELVSRLLLPALQTPTFPRKHMRSDTITIINERRKKLQQFVRTILDVYTDISLTLCDPQISDTRSFFNLNEIIQVVEEFMDISPQQKEINRRQTAAVLALEDVDKTTSDCIKLTCSICLSDEDPKKFVQERMVKLPCSHHFHEDCVIDWYNTSPTCPLCRQPALID</sequence>
<dbReference type="GeneID" id="36398693"/>
<proteinExistence type="predicted"/>
<evidence type="ECO:0000256" key="3">
    <source>
        <dbReference type="ARBA" id="ARBA00022833"/>
    </source>
</evidence>
<feature type="domain" description="PX" evidence="6">
    <location>
        <begin position="42"/>
        <end position="209"/>
    </location>
</feature>
<reference evidence="8" key="1">
    <citation type="submission" date="2014-09" db="EMBL/GenBank/DDBJ databases">
        <authorList>
            <person name="Sharma Rahul"/>
            <person name="Thines Marco"/>
        </authorList>
    </citation>
    <scope>NUCLEOTIDE SEQUENCE [LARGE SCALE GENOMIC DNA]</scope>
</reference>
<dbReference type="GO" id="GO:0016567">
    <property type="term" value="P:protein ubiquitination"/>
    <property type="evidence" value="ECO:0007669"/>
    <property type="project" value="TreeGrafter"/>
</dbReference>
<keyword evidence="8" id="KW-1185">Reference proteome</keyword>
<evidence type="ECO:0000256" key="1">
    <source>
        <dbReference type="ARBA" id="ARBA00022723"/>
    </source>
</evidence>
<dbReference type="InterPro" id="IPR001683">
    <property type="entry name" value="PX_dom"/>
</dbReference>
<evidence type="ECO:0000256" key="4">
    <source>
        <dbReference type="PROSITE-ProRule" id="PRU00175"/>
    </source>
</evidence>
<evidence type="ECO:0000259" key="6">
    <source>
        <dbReference type="PROSITE" id="PS50195"/>
    </source>
</evidence>
<dbReference type="OrthoDB" id="8062037at2759"/>
<dbReference type="EMBL" id="CCYD01002371">
    <property type="protein sequence ID" value="CEG46970.1"/>
    <property type="molecule type" value="Genomic_DNA"/>
</dbReference>
<evidence type="ECO:0000259" key="5">
    <source>
        <dbReference type="PROSITE" id="PS50089"/>
    </source>
</evidence>
<dbReference type="SUPFAM" id="SSF57850">
    <property type="entry name" value="RING/U-box"/>
    <property type="match status" value="1"/>
</dbReference>
<dbReference type="CDD" id="cd06093">
    <property type="entry name" value="PX_domain"/>
    <property type="match status" value="1"/>
</dbReference>
<name>A0A0P1AXH7_PLAHL</name>
<evidence type="ECO:0000313" key="7">
    <source>
        <dbReference type="EMBL" id="CEG46970.1"/>
    </source>
</evidence>
<feature type="domain" description="RING-type" evidence="5">
    <location>
        <begin position="238"/>
        <end position="283"/>
    </location>
</feature>
<dbReference type="PROSITE" id="PS50195">
    <property type="entry name" value="PX"/>
    <property type="match status" value="1"/>
</dbReference>
<dbReference type="RefSeq" id="XP_024583339.1">
    <property type="nucleotide sequence ID" value="XM_024717884.1"/>
</dbReference>
<evidence type="ECO:0000256" key="2">
    <source>
        <dbReference type="ARBA" id="ARBA00022771"/>
    </source>
</evidence>
<dbReference type="PANTHER" id="PTHR15710">
    <property type="entry name" value="E3 UBIQUITIN-PROTEIN LIGASE PRAJA"/>
    <property type="match status" value="1"/>
</dbReference>
<dbReference type="GO" id="GO:0005737">
    <property type="term" value="C:cytoplasm"/>
    <property type="evidence" value="ECO:0007669"/>
    <property type="project" value="TreeGrafter"/>
</dbReference>
<dbReference type="InterPro" id="IPR001841">
    <property type="entry name" value="Znf_RING"/>
</dbReference>
<dbReference type="SMART" id="SM00184">
    <property type="entry name" value="RING"/>
    <property type="match status" value="1"/>
</dbReference>
<dbReference type="GO" id="GO:0008270">
    <property type="term" value="F:zinc ion binding"/>
    <property type="evidence" value="ECO:0007669"/>
    <property type="project" value="UniProtKB-KW"/>
</dbReference>
<dbReference type="AlphaFoldDB" id="A0A0P1AXH7"/>
<protein>
    <submittedName>
        <fullName evidence="7">Kazal serine protease inhibitor 2</fullName>
    </submittedName>
</protein>
<evidence type="ECO:0000313" key="8">
    <source>
        <dbReference type="Proteomes" id="UP000054928"/>
    </source>
</evidence>
<dbReference type="Proteomes" id="UP000054928">
    <property type="component" value="Unassembled WGS sequence"/>
</dbReference>
<accession>A0A0P1AXH7</accession>
<dbReference type="Gene3D" id="3.30.1520.10">
    <property type="entry name" value="Phox-like domain"/>
    <property type="match status" value="1"/>
</dbReference>
<dbReference type="Gene3D" id="3.30.40.10">
    <property type="entry name" value="Zinc/RING finger domain, C3HC4 (zinc finger)"/>
    <property type="match status" value="1"/>
</dbReference>
<dbReference type="OMA" id="CKEFALA"/>